<keyword evidence="2" id="KW-1185">Reference proteome</keyword>
<dbReference type="EMBL" id="JACDUS010000004">
    <property type="protein sequence ID" value="MBA2881368.1"/>
    <property type="molecule type" value="Genomic_DNA"/>
</dbReference>
<evidence type="ECO:0000313" key="1">
    <source>
        <dbReference type="EMBL" id="MBA2881368.1"/>
    </source>
</evidence>
<organism evidence="1 2">
    <name type="scientific">Desulfosalsimonas propionicica</name>
    <dbReference type="NCBI Taxonomy" id="332175"/>
    <lineage>
        <taxon>Bacteria</taxon>
        <taxon>Pseudomonadati</taxon>
        <taxon>Thermodesulfobacteriota</taxon>
        <taxon>Desulfobacteria</taxon>
        <taxon>Desulfobacterales</taxon>
        <taxon>Desulfosalsimonadaceae</taxon>
        <taxon>Desulfosalsimonas</taxon>
    </lineage>
</organism>
<reference evidence="1 2" key="1">
    <citation type="submission" date="2020-07" db="EMBL/GenBank/DDBJ databases">
        <title>Genomic Encyclopedia of Type Strains, Phase IV (KMG-IV): sequencing the most valuable type-strain genomes for metagenomic binning, comparative biology and taxonomic classification.</title>
        <authorList>
            <person name="Goeker M."/>
        </authorList>
    </citation>
    <scope>NUCLEOTIDE SEQUENCE [LARGE SCALE GENOMIC DNA]</scope>
    <source>
        <strain evidence="1 2">DSM 17721</strain>
    </source>
</reference>
<proteinExistence type="predicted"/>
<protein>
    <submittedName>
        <fullName evidence="1">Uncharacterized protein</fullName>
    </submittedName>
</protein>
<comment type="caution">
    <text evidence="1">The sequence shown here is derived from an EMBL/GenBank/DDBJ whole genome shotgun (WGS) entry which is preliminary data.</text>
</comment>
<gene>
    <name evidence="1" type="ORF">HNR65_001695</name>
</gene>
<sequence>MPLAGRLTEGNRVANFFQHIMFGRIRMKYDSIAKRKCKPAET</sequence>
<name>A0A7W0C8Y7_9BACT</name>
<accession>A0A7W0C8Y7</accession>
<evidence type="ECO:0000313" key="2">
    <source>
        <dbReference type="Proteomes" id="UP000525298"/>
    </source>
</evidence>
<dbReference type="Proteomes" id="UP000525298">
    <property type="component" value="Unassembled WGS sequence"/>
</dbReference>
<dbReference type="AlphaFoldDB" id="A0A7W0C8Y7"/>